<name>A0A0Z8A4Z1_STRSU</name>
<evidence type="ECO:0000313" key="1">
    <source>
        <dbReference type="EMBL" id="CYV07519.1"/>
    </source>
</evidence>
<proteinExistence type="predicted"/>
<organism evidence="1 2">
    <name type="scientific">Streptococcus suis</name>
    <dbReference type="NCBI Taxonomy" id="1307"/>
    <lineage>
        <taxon>Bacteria</taxon>
        <taxon>Bacillati</taxon>
        <taxon>Bacillota</taxon>
        <taxon>Bacilli</taxon>
        <taxon>Lactobacillales</taxon>
        <taxon>Streptococcaceae</taxon>
        <taxon>Streptococcus</taxon>
    </lineage>
</organism>
<protein>
    <submittedName>
        <fullName evidence="1">Uncharacterized protein</fullName>
    </submittedName>
</protein>
<evidence type="ECO:0000313" key="2">
    <source>
        <dbReference type="Proteomes" id="UP000072530"/>
    </source>
</evidence>
<reference evidence="1 2" key="1">
    <citation type="submission" date="2016-02" db="EMBL/GenBank/DDBJ databases">
        <authorList>
            <consortium name="Pathogen Informatics"/>
        </authorList>
    </citation>
    <scope>NUCLEOTIDE SEQUENCE [LARGE SCALE GENOMIC DNA]</scope>
    <source>
        <strain evidence="1 2">LSS31</strain>
    </source>
</reference>
<dbReference type="RefSeq" id="WP_024397252.1">
    <property type="nucleotide sequence ID" value="NZ_CEDJ01000020.1"/>
</dbReference>
<gene>
    <name evidence="1" type="ORF">ERS132393_02093</name>
</gene>
<dbReference type="Proteomes" id="UP000072530">
    <property type="component" value="Unassembled WGS sequence"/>
</dbReference>
<sequence length="110" mass="12336">MENSTVGLKTLAENTKQGQAQKVLLSAKELENLGSELTDIMNRIELNNLTLEGLEFAQGKDTAVSLWLVRKYIEITYAQNEKLIDKLDNIAFLLLNSNNAVELEAVKNDR</sequence>
<dbReference type="EMBL" id="FIGG01000013">
    <property type="protein sequence ID" value="CYV07519.1"/>
    <property type="molecule type" value="Genomic_DNA"/>
</dbReference>
<dbReference type="AlphaFoldDB" id="A0A0Z8A4Z1"/>
<accession>A0A0Z8A4Z1</accession>